<dbReference type="Proteomes" id="UP001549037">
    <property type="component" value="Unassembled WGS sequence"/>
</dbReference>
<dbReference type="InterPro" id="IPR046373">
    <property type="entry name" value="Acyl-CoA_Oxase/DH_mid-dom_sf"/>
</dbReference>
<organism evidence="2 3">
    <name type="scientific">Streptococcus porcorum</name>
    <dbReference type="NCBI Taxonomy" id="701526"/>
    <lineage>
        <taxon>Bacteria</taxon>
        <taxon>Bacillati</taxon>
        <taxon>Bacillota</taxon>
        <taxon>Bacilli</taxon>
        <taxon>Lactobacillales</taxon>
        <taxon>Streptococcaceae</taxon>
        <taxon>Streptococcus</taxon>
    </lineage>
</organism>
<dbReference type="Gene3D" id="2.40.110.10">
    <property type="entry name" value="Butyryl-CoA Dehydrogenase, subunit A, domain 2"/>
    <property type="match status" value="1"/>
</dbReference>
<dbReference type="Gene3D" id="1.10.540.10">
    <property type="entry name" value="Acyl-CoA dehydrogenase/oxidase, N-terminal domain"/>
    <property type="match status" value="1"/>
</dbReference>
<dbReference type="EMBL" id="JBEPLN010000001">
    <property type="protein sequence ID" value="MET3633469.1"/>
    <property type="molecule type" value="Genomic_DNA"/>
</dbReference>
<proteinExistence type="predicted"/>
<accession>A0ABV2JCH9</accession>
<dbReference type="SUPFAM" id="SSF56645">
    <property type="entry name" value="Acyl-CoA dehydrogenase NM domain-like"/>
    <property type="match status" value="1"/>
</dbReference>
<reference evidence="2 3" key="1">
    <citation type="submission" date="2024-06" db="EMBL/GenBank/DDBJ databases">
        <title>Genomic Encyclopedia of Type Strains, Phase IV (KMG-IV): sequencing the most valuable type-strain genomes for metagenomic binning, comparative biology and taxonomic classification.</title>
        <authorList>
            <person name="Goeker M."/>
        </authorList>
    </citation>
    <scope>NUCLEOTIDE SEQUENCE [LARGE SCALE GENOMIC DNA]</scope>
    <source>
        <strain evidence="2 3">DSM 28302</strain>
    </source>
</reference>
<comment type="caution">
    <text evidence="2">The sequence shown here is derived from an EMBL/GenBank/DDBJ whole genome shotgun (WGS) entry which is preliminary data.</text>
</comment>
<dbReference type="InterPro" id="IPR009100">
    <property type="entry name" value="AcylCoA_DH/oxidase_NM_dom_sf"/>
</dbReference>
<keyword evidence="3" id="KW-1185">Reference proteome</keyword>
<evidence type="ECO:0000313" key="2">
    <source>
        <dbReference type="EMBL" id="MET3633469.1"/>
    </source>
</evidence>
<dbReference type="InterPro" id="IPR013786">
    <property type="entry name" value="AcylCoA_DH/ox_N"/>
</dbReference>
<dbReference type="InterPro" id="IPR037069">
    <property type="entry name" value="AcylCoA_DH/ox_N_sf"/>
</dbReference>
<dbReference type="PANTHER" id="PTHR43884:SF12">
    <property type="entry name" value="ISOVALERYL-COA DEHYDROGENASE, MITOCHONDRIAL-RELATED"/>
    <property type="match status" value="1"/>
</dbReference>
<protein>
    <submittedName>
        <fullName evidence="2">Alkylation response protein AidB-like acyl-CoA dehydrogenase</fullName>
    </submittedName>
</protein>
<gene>
    <name evidence="2" type="ORF">ABID28_000099</name>
</gene>
<name>A0ABV2JCH9_9STRE</name>
<feature type="domain" description="Acyl-CoA dehydrogenase/oxidase N-terminal" evidence="1">
    <location>
        <begin position="13"/>
        <end position="106"/>
    </location>
</feature>
<sequence length="354" mass="39524">MTYFSTEFITWLDQHADQLDQESGELADQLLKKIAQFNVFKIGVPKKLGGLGGDKTDVIDLLSELAEHSLTAAFISWGHRTFIEYILASPNPYPRQTWLKDLLDGEIAGGTGLSNAVKYLSNIEELNVTISQEGDEFYLDGRLPWVTNLRSDRFLAVFAAGFKGNRKPWILVIPSTAEHLTRSPDLEFVSLQGANTAALSFNHVKLDKNWVLSTDAPDYIAQTRPSFLGFQFGLALGLAKRSLSEVQNSLNSNRSVLKNDYQTTLAQLEAIQGDLFQGLKRDNYFIQHPKELFQLRIDIVDVVSASLLLELQASGGQGYFKQSSSSFIRRWNEGVFLPIVTPSAVQLRHILAKA</sequence>
<dbReference type="RefSeq" id="WP_354367067.1">
    <property type="nucleotide sequence ID" value="NZ_JBEPLN010000001.1"/>
</dbReference>
<dbReference type="Pfam" id="PF02771">
    <property type="entry name" value="Acyl-CoA_dh_N"/>
    <property type="match status" value="1"/>
</dbReference>
<evidence type="ECO:0000259" key="1">
    <source>
        <dbReference type="Pfam" id="PF02771"/>
    </source>
</evidence>
<evidence type="ECO:0000313" key="3">
    <source>
        <dbReference type="Proteomes" id="UP001549037"/>
    </source>
</evidence>
<dbReference type="PANTHER" id="PTHR43884">
    <property type="entry name" value="ACYL-COA DEHYDROGENASE"/>
    <property type="match status" value="1"/>
</dbReference>